<comment type="similarity">
    <text evidence="1">Belongs to the class-II aminoacyl-tRNA synthetase family. Type-1 seryl-tRNA synthetase subfamily.</text>
</comment>
<gene>
    <name evidence="14" type="ORF">JKILLFL_G9169</name>
</gene>
<accession>A0A9N8Q7X7</accession>
<evidence type="ECO:0000256" key="2">
    <source>
        <dbReference type="ARBA" id="ARBA00012840"/>
    </source>
</evidence>
<dbReference type="PRINTS" id="PR00981">
    <property type="entry name" value="TRNASYNTHSER"/>
</dbReference>
<dbReference type="FunFam" id="3.30.930.10:FF:000026">
    <property type="entry name" value="Seryl-tRNA synthetase, cytoplasmic"/>
    <property type="match status" value="1"/>
</dbReference>
<dbReference type="Pfam" id="PF02403">
    <property type="entry name" value="Seryl_tRNA_N"/>
    <property type="match status" value="1"/>
</dbReference>
<dbReference type="GO" id="GO:0006434">
    <property type="term" value="P:seryl-tRNA aminoacylation"/>
    <property type="evidence" value="ECO:0007669"/>
    <property type="project" value="InterPro"/>
</dbReference>
<evidence type="ECO:0000256" key="12">
    <source>
        <dbReference type="SAM" id="Coils"/>
    </source>
</evidence>
<keyword evidence="4" id="KW-0547">Nucleotide-binding</keyword>
<evidence type="ECO:0000256" key="4">
    <source>
        <dbReference type="ARBA" id="ARBA00022741"/>
    </source>
</evidence>
<dbReference type="SUPFAM" id="SSF55681">
    <property type="entry name" value="Class II aaRS and biotin synthetases"/>
    <property type="match status" value="1"/>
</dbReference>
<dbReference type="NCBIfam" id="TIGR00414">
    <property type="entry name" value="serS"/>
    <property type="match status" value="1"/>
</dbReference>
<dbReference type="InterPro" id="IPR045864">
    <property type="entry name" value="aa-tRNA-synth_II/BPL/LPL"/>
</dbReference>
<evidence type="ECO:0000256" key="11">
    <source>
        <dbReference type="PIRSR" id="PIRSR001529-2"/>
    </source>
</evidence>
<feature type="coiled-coil region" evidence="12">
    <location>
        <begin position="49"/>
        <end position="86"/>
    </location>
</feature>
<comment type="caution">
    <text evidence="14">The sequence shown here is derived from an EMBL/GenBank/DDBJ whole genome shotgun (WGS) entry which is preliminary data.</text>
</comment>
<keyword evidence="6" id="KW-0648">Protein biosynthesis</keyword>
<sequence length="498" mass="56529">MIDLLMLQPDKGGDPAVVKASQKKRGAPEELVDEVLELYKAWTTADFQLNQLQRDINAVQKQITEKRRAKESADDELAKKKELDTQLAEMRPVVAAKENSMRVKAGAIGNIVGDKVPISQTEDDNELIRTYHPDGPNGKVEKKTDILSHHEVMYRLELFDTERGTKIAGHRGFFLTGDGVDLNQALINYGLDFLRKKNYKKIMTPFFMRKDAMSKTAQLDQFDEELYKVTGDDDDKYLIATSEQPISAFHSDEVFDKPAEQLPIRYAGYSTCFRKEAGAHGKDTWGIFRVHQFEKIEQFCITDPASSWEMLDVMLGNSEEFYQTLQLPYRVVAIVSGALNNAAAMKYDLEAWFPFQGEYKELVSCSNCTDYQSRRLEVRCGMKKQGETKKTYVHMLNGTLCATERALCCVVENWQTPEGLRIPPPLQPYMGGRDFIPFTRELPKNSTSQKCNQPMFLNGGNVYDERMSSRPPVGHPNEWTLGASAARKLTAHRLPFCS</sequence>
<name>A0A9N8Q7X7_9BASI</name>
<keyword evidence="15" id="KW-1185">Reference proteome</keyword>
<evidence type="ECO:0000256" key="3">
    <source>
        <dbReference type="ARBA" id="ARBA00022598"/>
    </source>
</evidence>
<evidence type="ECO:0000256" key="9">
    <source>
        <dbReference type="ARBA" id="ARBA00034892"/>
    </source>
</evidence>
<dbReference type="InterPro" id="IPR042103">
    <property type="entry name" value="SerRS_1_N_sf"/>
</dbReference>
<dbReference type="InterPro" id="IPR002317">
    <property type="entry name" value="Ser-tRNA-ligase_type_1"/>
</dbReference>
<feature type="domain" description="Aminoacyl-transfer RNA synthetases class-II family profile" evidence="13">
    <location>
        <begin position="145"/>
        <end position="424"/>
    </location>
</feature>
<feature type="binding site" evidence="10">
    <location>
        <position position="297"/>
    </location>
    <ligand>
        <name>L-serine</name>
        <dbReference type="ChEBI" id="CHEBI:33384"/>
    </ligand>
</feature>
<keyword evidence="3" id="KW-0436">Ligase</keyword>
<feature type="site" description="Important for serine binding" evidence="10">
    <location>
        <position position="399"/>
    </location>
</feature>
<dbReference type="GO" id="GO:0005524">
    <property type="term" value="F:ATP binding"/>
    <property type="evidence" value="ECO:0007669"/>
    <property type="project" value="UniProtKB-KW"/>
</dbReference>
<evidence type="ECO:0000256" key="5">
    <source>
        <dbReference type="ARBA" id="ARBA00022840"/>
    </source>
</evidence>
<protein>
    <recommendedName>
        <fullName evidence="2">serine--tRNA ligase</fullName>
        <ecNumber evidence="2">6.1.1.11</ecNumber>
    </recommendedName>
    <alternativeName>
        <fullName evidence="8">Seryl-tRNA synthetase</fullName>
    </alternativeName>
    <alternativeName>
        <fullName evidence="9">Seryl-tRNA(Ser) synthetase</fullName>
    </alternativeName>
</protein>
<dbReference type="GO" id="GO:0004828">
    <property type="term" value="F:serine-tRNA ligase activity"/>
    <property type="evidence" value="ECO:0007669"/>
    <property type="project" value="UniProtKB-EC"/>
</dbReference>
<dbReference type="PANTHER" id="PTHR11778">
    <property type="entry name" value="SERYL-TRNA SYNTHETASE"/>
    <property type="match status" value="1"/>
</dbReference>
<dbReference type="InterPro" id="IPR010978">
    <property type="entry name" value="tRNA-bd_arm"/>
</dbReference>
<dbReference type="AlphaFoldDB" id="A0A9N8Q7X7"/>
<feature type="binding site" evidence="10">
    <location>
        <position position="397"/>
    </location>
    <ligand>
        <name>L-serine</name>
        <dbReference type="ChEBI" id="CHEBI:33384"/>
    </ligand>
</feature>
<evidence type="ECO:0000256" key="10">
    <source>
        <dbReference type="PIRSR" id="PIRSR001529-1"/>
    </source>
</evidence>
<keyword evidence="7" id="KW-0030">Aminoacyl-tRNA synthetase</keyword>
<dbReference type="Proteomes" id="UP000836404">
    <property type="component" value="Unassembled WGS sequence"/>
</dbReference>
<dbReference type="CDD" id="cd00770">
    <property type="entry name" value="SerRS_core"/>
    <property type="match status" value="1"/>
</dbReference>
<proteinExistence type="inferred from homology"/>
<dbReference type="Pfam" id="PF00587">
    <property type="entry name" value="tRNA-synt_2b"/>
    <property type="match status" value="1"/>
</dbReference>
<dbReference type="PROSITE" id="PS50862">
    <property type="entry name" value="AA_TRNA_LIGASE_II"/>
    <property type="match status" value="1"/>
</dbReference>
<reference evidence="14 15" key="1">
    <citation type="submission" date="2020-10" db="EMBL/GenBank/DDBJ databases">
        <authorList>
            <person name="Sedaghatjoo S."/>
        </authorList>
    </citation>
    <scope>NUCLEOTIDE SEQUENCE [LARGE SCALE GENOMIC DNA]</scope>
    <source>
        <strain evidence="14 15">LLFL</strain>
    </source>
</reference>
<feature type="binding site" evidence="10">
    <location>
        <position position="241"/>
    </location>
    <ligand>
        <name>L-serine</name>
        <dbReference type="ChEBI" id="CHEBI:33384"/>
    </ligand>
</feature>
<feature type="binding site" evidence="10">
    <location>
        <position position="274"/>
    </location>
    <ligand>
        <name>L-serine</name>
        <dbReference type="ChEBI" id="CHEBI:33384"/>
    </ligand>
</feature>
<dbReference type="InterPro" id="IPR033729">
    <property type="entry name" value="SerRS_core"/>
</dbReference>
<dbReference type="Gene3D" id="1.10.287.40">
    <property type="entry name" value="Serine-tRNA synthetase, tRNA binding domain"/>
    <property type="match status" value="1"/>
</dbReference>
<evidence type="ECO:0000256" key="1">
    <source>
        <dbReference type="ARBA" id="ARBA00010728"/>
    </source>
</evidence>
<evidence type="ECO:0000256" key="6">
    <source>
        <dbReference type="ARBA" id="ARBA00022917"/>
    </source>
</evidence>
<keyword evidence="12" id="KW-0175">Coiled coil</keyword>
<dbReference type="Gene3D" id="3.30.930.10">
    <property type="entry name" value="Bira Bifunctional Protein, Domain 2"/>
    <property type="match status" value="1"/>
</dbReference>
<dbReference type="OrthoDB" id="10264585at2759"/>
<evidence type="ECO:0000256" key="8">
    <source>
        <dbReference type="ARBA" id="ARBA00031113"/>
    </source>
</evidence>
<keyword evidence="5 11" id="KW-0067">ATP-binding</keyword>
<feature type="binding site" evidence="11">
    <location>
        <begin position="361"/>
        <end position="364"/>
    </location>
    <ligand>
        <name>ATP</name>
        <dbReference type="ChEBI" id="CHEBI:30616"/>
    </ligand>
</feature>
<feature type="binding site" evidence="11">
    <location>
        <begin position="290"/>
        <end position="293"/>
    </location>
    <ligand>
        <name>ATP</name>
        <dbReference type="ChEBI" id="CHEBI:30616"/>
    </ligand>
</feature>
<dbReference type="InterPro" id="IPR002314">
    <property type="entry name" value="aa-tRNA-synt_IIb"/>
</dbReference>
<evidence type="ECO:0000313" key="14">
    <source>
        <dbReference type="EMBL" id="CAD6899554.1"/>
    </source>
</evidence>
<dbReference type="InterPro" id="IPR006195">
    <property type="entry name" value="aa-tRNA-synth_II"/>
</dbReference>
<dbReference type="EMBL" id="CAJHJF010000254">
    <property type="protein sequence ID" value="CAD6899554.1"/>
    <property type="molecule type" value="Genomic_DNA"/>
</dbReference>
<evidence type="ECO:0000313" key="15">
    <source>
        <dbReference type="Proteomes" id="UP000836404"/>
    </source>
</evidence>
<dbReference type="EC" id="6.1.1.11" evidence="2"/>
<dbReference type="PIRSF" id="PIRSF001529">
    <property type="entry name" value="Ser-tRNA-synth_IIa"/>
    <property type="match status" value="1"/>
</dbReference>
<evidence type="ECO:0000256" key="7">
    <source>
        <dbReference type="ARBA" id="ARBA00023146"/>
    </source>
</evidence>
<dbReference type="SUPFAM" id="SSF46589">
    <property type="entry name" value="tRNA-binding arm"/>
    <property type="match status" value="1"/>
</dbReference>
<feature type="binding site" evidence="11">
    <location>
        <begin position="274"/>
        <end position="276"/>
    </location>
    <ligand>
        <name>ATP</name>
        <dbReference type="ChEBI" id="CHEBI:30616"/>
    </ligand>
</feature>
<evidence type="ECO:0000259" key="13">
    <source>
        <dbReference type="PROSITE" id="PS50862"/>
    </source>
</evidence>
<dbReference type="InterPro" id="IPR015866">
    <property type="entry name" value="Ser-tRNA-synth_1_N"/>
</dbReference>
<organism evidence="14 15">
    <name type="scientific">Tilletia laevis</name>
    <dbReference type="NCBI Taxonomy" id="157183"/>
    <lineage>
        <taxon>Eukaryota</taxon>
        <taxon>Fungi</taxon>
        <taxon>Dikarya</taxon>
        <taxon>Basidiomycota</taxon>
        <taxon>Ustilaginomycotina</taxon>
        <taxon>Exobasidiomycetes</taxon>
        <taxon>Tilletiales</taxon>
        <taxon>Tilletiaceae</taxon>
        <taxon>Tilletia</taxon>
    </lineage>
</organism>